<dbReference type="Proteomes" id="UP000260835">
    <property type="component" value="Unassembled WGS sequence"/>
</dbReference>
<proteinExistence type="predicted"/>
<organism evidence="1 2">
    <name type="scientific">Prevotella disiens</name>
    <dbReference type="NCBI Taxonomy" id="28130"/>
    <lineage>
        <taxon>Bacteria</taxon>
        <taxon>Pseudomonadati</taxon>
        <taxon>Bacteroidota</taxon>
        <taxon>Bacteroidia</taxon>
        <taxon>Bacteroidales</taxon>
        <taxon>Prevotellaceae</taxon>
        <taxon>Prevotella</taxon>
    </lineage>
</organism>
<reference evidence="1 2" key="1">
    <citation type="submission" date="2018-08" db="EMBL/GenBank/DDBJ databases">
        <title>A genome reference for cultivated species of the human gut microbiota.</title>
        <authorList>
            <person name="Zou Y."/>
            <person name="Xue W."/>
            <person name="Luo G."/>
        </authorList>
    </citation>
    <scope>NUCLEOTIDE SEQUENCE [LARGE SCALE GENOMIC DNA]</scope>
    <source>
        <strain evidence="1 2">TF09-12</strain>
    </source>
</reference>
<evidence type="ECO:0000313" key="2">
    <source>
        <dbReference type="Proteomes" id="UP000260835"/>
    </source>
</evidence>
<evidence type="ECO:0000313" key="1">
    <source>
        <dbReference type="EMBL" id="RGK98430.1"/>
    </source>
</evidence>
<name>A0A3E4QJG7_9BACT</name>
<dbReference type="AlphaFoldDB" id="A0A3E4QJG7"/>
<dbReference type="EMBL" id="QSRD01000049">
    <property type="protein sequence ID" value="RGK98430.1"/>
    <property type="molecule type" value="Genomic_DNA"/>
</dbReference>
<accession>A0A3E4QJG7</accession>
<comment type="caution">
    <text evidence="1">The sequence shown here is derived from an EMBL/GenBank/DDBJ whole genome shotgun (WGS) entry which is preliminary data.</text>
</comment>
<gene>
    <name evidence="1" type="ORF">DXC89_07415</name>
</gene>
<protein>
    <submittedName>
        <fullName evidence="1">Uncharacterized protein</fullName>
    </submittedName>
</protein>
<sequence length="65" mass="7731">MKRKTATFESKNSRFCGEKQSERKKKILKHRHGKTLHTLGTANNRPTFCKFHRFFVCLQSKFKTT</sequence>